<dbReference type="Proteomes" id="UP000644010">
    <property type="component" value="Unassembled WGS sequence"/>
</dbReference>
<dbReference type="Gene3D" id="3.30.390.10">
    <property type="entry name" value="Enolase-like, N-terminal domain"/>
    <property type="match status" value="1"/>
</dbReference>
<dbReference type="CDD" id="cd03325">
    <property type="entry name" value="D-galactonate_dehydratase"/>
    <property type="match status" value="1"/>
</dbReference>
<dbReference type="InterPro" id="IPR013342">
    <property type="entry name" value="Mandelate_racemase_C"/>
</dbReference>
<protein>
    <submittedName>
        <fullName evidence="5">Galactonate dehydratase</fullName>
        <ecNumber evidence="5">4.2.1.6</ecNumber>
    </submittedName>
</protein>
<evidence type="ECO:0000313" key="6">
    <source>
        <dbReference type="Proteomes" id="UP000644010"/>
    </source>
</evidence>
<organism evidence="5 6">
    <name type="scientific">Parabacteroides segnis</name>
    <dbReference type="NCBI Taxonomy" id="2763058"/>
    <lineage>
        <taxon>Bacteria</taxon>
        <taxon>Pseudomonadati</taxon>
        <taxon>Bacteroidota</taxon>
        <taxon>Bacteroidia</taxon>
        <taxon>Bacteroidales</taxon>
        <taxon>Tannerellaceae</taxon>
        <taxon>Parabacteroides</taxon>
    </lineage>
</organism>
<dbReference type="SUPFAM" id="SSF54826">
    <property type="entry name" value="Enolase N-terminal domain-like"/>
    <property type="match status" value="1"/>
</dbReference>
<dbReference type="EC" id="4.2.1.6" evidence="5"/>
<evidence type="ECO:0000259" key="4">
    <source>
        <dbReference type="SMART" id="SM00922"/>
    </source>
</evidence>
<dbReference type="InterPro" id="IPR023592">
    <property type="entry name" value="Galactonate_deHydtase"/>
</dbReference>
<dbReference type="InterPro" id="IPR018110">
    <property type="entry name" value="Mandel_Rmase/mucon_lact_enz_CS"/>
</dbReference>
<accession>A0ABR7DXD1</accession>
<dbReference type="PANTHER" id="PTHR48080:SF2">
    <property type="entry name" value="D-GALACTONATE DEHYDRATASE"/>
    <property type="match status" value="1"/>
</dbReference>
<dbReference type="GO" id="GO:0008869">
    <property type="term" value="F:galactonate dehydratase activity"/>
    <property type="evidence" value="ECO:0007669"/>
    <property type="project" value="UniProtKB-EC"/>
</dbReference>
<keyword evidence="3 5" id="KW-0456">Lyase</keyword>
<dbReference type="SFLD" id="SFLDS00001">
    <property type="entry name" value="Enolase"/>
    <property type="match status" value="1"/>
</dbReference>
<evidence type="ECO:0000256" key="2">
    <source>
        <dbReference type="ARBA" id="ARBA00022842"/>
    </source>
</evidence>
<evidence type="ECO:0000256" key="1">
    <source>
        <dbReference type="ARBA" id="ARBA00022723"/>
    </source>
</evidence>
<dbReference type="PANTHER" id="PTHR48080">
    <property type="entry name" value="D-GALACTONATE DEHYDRATASE-RELATED"/>
    <property type="match status" value="1"/>
</dbReference>
<dbReference type="InterPro" id="IPR029065">
    <property type="entry name" value="Enolase_C-like"/>
</dbReference>
<comment type="caution">
    <text evidence="5">The sequence shown here is derived from an EMBL/GenBank/DDBJ whole genome shotgun (WGS) entry which is preliminary data.</text>
</comment>
<dbReference type="RefSeq" id="WP_186958459.1">
    <property type="nucleotide sequence ID" value="NZ_JACOOI010000003.1"/>
</dbReference>
<dbReference type="SFLD" id="SFLDG00179">
    <property type="entry name" value="mandelate_racemase"/>
    <property type="match status" value="1"/>
</dbReference>
<dbReference type="SMART" id="SM00922">
    <property type="entry name" value="MR_MLE"/>
    <property type="match status" value="1"/>
</dbReference>
<dbReference type="InterPro" id="IPR036849">
    <property type="entry name" value="Enolase-like_C_sf"/>
</dbReference>
<evidence type="ECO:0000313" key="5">
    <source>
        <dbReference type="EMBL" id="MBC5642170.1"/>
    </source>
</evidence>
<keyword evidence="2" id="KW-0460">Magnesium</keyword>
<feature type="domain" description="Mandelate racemase/muconate lactonizing enzyme C-terminal" evidence="4">
    <location>
        <begin position="125"/>
        <end position="230"/>
    </location>
</feature>
<keyword evidence="6" id="KW-1185">Reference proteome</keyword>
<evidence type="ECO:0000256" key="3">
    <source>
        <dbReference type="ARBA" id="ARBA00023239"/>
    </source>
</evidence>
<sequence length="384" mass="43197">MIIEKFTIYKVPPRWVFLKITTKSGYEGWGEPLVEGRADTVIAAVKEFESCLIGKRAGDIEDIFQMLYRGGFYRGGPVLMSAISGIEQALWDIKGKALGVPVYELLGGRVRDKMRVYTWIGGDTPSEVIKGASQRLEQGYNAIKMNGCGKMDWLATIRDINLVKDQLKELRAEFGDKLDIGIDFHGRVHKPVLRRLVAEMEPYYPMFFEEPVLPQHNEILKSLSQYTSIPIATGERMYTRWDFKQILTEGSVDIIQPDLSHAGGLWETRKIAAMAEAYDVAVALHCPLGPIAFSAALQFDFSTPNAVIQESSLGIHYNLDGGCDLLDYVTNKEDYSIFNGFISCNDKPGLGVVVDEYIVKEMAKQGHDWHNPVWRTEDGTIAEW</sequence>
<dbReference type="InterPro" id="IPR029017">
    <property type="entry name" value="Enolase-like_N"/>
</dbReference>
<dbReference type="InterPro" id="IPR013341">
    <property type="entry name" value="Mandelate_racemase_N_dom"/>
</dbReference>
<dbReference type="EMBL" id="JACOOI010000003">
    <property type="protein sequence ID" value="MBC5642170.1"/>
    <property type="molecule type" value="Genomic_DNA"/>
</dbReference>
<dbReference type="Pfam" id="PF13378">
    <property type="entry name" value="MR_MLE_C"/>
    <property type="match status" value="1"/>
</dbReference>
<dbReference type="PROSITE" id="PS00908">
    <property type="entry name" value="MR_MLE_1"/>
    <property type="match status" value="1"/>
</dbReference>
<dbReference type="Gene3D" id="3.20.20.120">
    <property type="entry name" value="Enolase-like C-terminal domain"/>
    <property type="match status" value="1"/>
</dbReference>
<dbReference type="SFLD" id="SFLDF00003">
    <property type="entry name" value="D-galactonate_dehydratase"/>
    <property type="match status" value="1"/>
</dbReference>
<dbReference type="SUPFAM" id="SSF51604">
    <property type="entry name" value="Enolase C-terminal domain-like"/>
    <property type="match status" value="1"/>
</dbReference>
<name>A0ABR7DXD1_9BACT</name>
<gene>
    <name evidence="5" type="primary">dgoD</name>
    <name evidence="5" type="ORF">H8S77_04645</name>
</gene>
<dbReference type="NCBIfam" id="NF010624">
    <property type="entry name" value="PRK14017.1"/>
    <property type="match status" value="1"/>
</dbReference>
<reference evidence="5 6" key="1">
    <citation type="submission" date="2020-08" db="EMBL/GenBank/DDBJ databases">
        <title>Genome public.</title>
        <authorList>
            <person name="Liu C."/>
            <person name="Sun Q."/>
        </authorList>
    </citation>
    <scope>NUCLEOTIDE SEQUENCE [LARGE SCALE GENOMIC DNA]</scope>
    <source>
        <strain evidence="5 6">BX2</strain>
    </source>
</reference>
<dbReference type="Pfam" id="PF02746">
    <property type="entry name" value="MR_MLE_N"/>
    <property type="match status" value="1"/>
</dbReference>
<proteinExistence type="predicted"/>
<keyword evidence="1" id="KW-0479">Metal-binding</keyword>
<dbReference type="InterPro" id="IPR034593">
    <property type="entry name" value="DgoD-like"/>
</dbReference>